<dbReference type="InterPro" id="IPR016047">
    <property type="entry name" value="M23ase_b-sheet_dom"/>
</dbReference>
<keyword evidence="4" id="KW-1185">Reference proteome</keyword>
<sequence>MKRPSIYVAAVLLTIILVLLPPDNYAWLGKFDLGSSPPTTKPAESGDSSKKNEGTSIPAVQQMKSLPSKKISGTTYYPLTNLVQSKLIQAKSREVDGIVELTVNQENYQLVRNVPVYMRNGIYHPLTGGNMRWEEKDFWLPESFLEGVFQPSSDSSDAKSYAQNKEKISKMSADEMANYLSFVQTPIKGSKMKKSDSSIPGAARTYRNGIHEGVDFYTPTIGVPVTKNTPVYSLAEGVIVRVDHDYKEMTTPEREKILAAATNNNGQTPQDLLDRVRGRTVWIQHSNGLLARYIHLSRTEPKLRVGDKIKAGDYIGNVGNSGTSDGAKGNNEGVHLHLDLFLFGEWFWKQYPTLEEKYKILFRMFGQYR</sequence>
<dbReference type="Proteomes" id="UP000294746">
    <property type="component" value="Unassembled WGS sequence"/>
</dbReference>
<dbReference type="SUPFAM" id="SSF51261">
    <property type="entry name" value="Duplicated hybrid motif"/>
    <property type="match status" value="1"/>
</dbReference>
<reference evidence="3 4" key="1">
    <citation type="submission" date="2019-03" db="EMBL/GenBank/DDBJ databases">
        <title>Genomic Encyclopedia of Type Strains, Phase IV (KMG-IV): sequencing the most valuable type-strain genomes for metagenomic binning, comparative biology and taxonomic classification.</title>
        <authorList>
            <person name="Goeker M."/>
        </authorList>
    </citation>
    <scope>NUCLEOTIDE SEQUENCE [LARGE SCALE GENOMIC DNA]</scope>
    <source>
        <strain evidence="3 4">DSM 46831</strain>
    </source>
</reference>
<dbReference type="InterPro" id="IPR011055">
    <property type="entry name" value="Dup_hybrid_motif"/>
</dbReference>
<gene>
    <name evidence="3" type="ORF">EDD57_102112</name>
</gene>
<dbReference type="OrthoDB" id="30934at2"/>
<comment type="caution">
    <text evidence="3">The sequence shown here is derived from an EMBL/GenBank/DDBJ whole genome shotgun (WGS) entry which is preliminary data.</text>
</comment>
<evidence type="ECO:0000256" key="1">
    <source>
        <dbReference type="SAM" id="MobiDB-lite"/>
    </source>
</evidence>
<evidence type="ECO:0000313" key="3">
    <source>
        <dbReference type="EMBL" id="TCP70470.1"/>
    </source>
</evidence>
<dbReference type="CDD" id="cd12797">
    <property type="entry name" value="M23_peptidase"/>
    <property type="match status" value="1"/>
</dbReference>
<dbReference type="InterPro" id="IPR050570">
    <property type="entry name" value="Cell_wall_metabolism_enzyme"/>
</dbReference>
<proteinExistence type="predicted"/>
<dbReference type="GO" id="GO:0004222">
    <property type="term" value="F:metalloendopeptidase activity"/>
    <property type="evidence" value="ECO:0007669"/>
    <property type="project" value="TreeGrafter"/>
</dbReference>
<dbReference type="PANTHER" id="PTHR21666">
    <property type="entry name" value="PEPTIDASE-RELATED"/>
    <property type="match status" value="1"/>
</dbReference>
<dbReference type="RefSeq" id="WP_131847603.1">
    <property type="nucleotide sequence ID" value="NZ_SLXV01000002.1"/>
</dbReference>
<dbReference type="PANTHER" id="PTHR21666:SF270">
    <property type="entry name" value="MUREIN HYDROLASE ACTIVATOR ENVC"/>
    <property type="match status" value="1"/>
</dbReference>
<name>A0A4R2SG95_9BACL</name>
<accession>A0A4R2SG95</accession>
<dbReference type="Pfam" id="PF01551">
    <property type="entry name" value="Peptidase_M23"/>
    <property type="match status" value="1"/>
</dbReference>
<protein>
    <submittedName>
        <fullName evidence="3">Peptidase M23-like protein</fullName>
    </submittedName>
</protein>
<feature type="region of interest" description="Disordered" evidence="1">
    <location>
        <begin position="37"/>
        <end position="62"/>
    </location>
</feature>
<evidence type="ECO:0000259" key="2">
    <source>
        <dbReference type="Pfam" id="PF01551"/>
    </source>
</evidence>
<evidence type="ECO:0000313" key="4">
    <source>
        <dbReference type="Proteomes" id="UP000294746"/>
    </source>
</evidence>
<organism evidence="3 4">
    <name type="scientific">Baia soyae</name>
    <dbReference type="NCBI Taxonomy" id="1544746"/>
    <lineage>
        <taxon>Bacteria</taxon>
        <taxon>Bacillati</taxon>
        <taxon>Bacillota</taxon>
        <taxon>Bacilli</taxon>
        <taxon>Bacillales</taxon>
        <taxon>Thermoactinomycetaceae</taxon>
        <taxon>Baia</taxon>
    </lineage>
</organism>
<dbReference type="EMBL" id="SLXV01000002">
    <property type="protein sequence ID" value="TCP70470.1"/>
    <property type="molecule type" value="Genomic_DNA"/>
</dbReference>
<dbReference type="Gene3D" id="2.70.70.10">
    <property type="entry name" value="Glucose Permease (Domain IIA)"/>
    <property type="match status" value="1"/>
</dbReference>
<dbReference type="AlphaFoldDB" id="A0A4R2SG95"/>
<feature type="domain" description="M23ase beta-sheet core" evidence="2">
    <location>
        <begin position="211"/>
        <end position="340"/>
    </location>
</feature>